<dbReference type="Pfam" id="PF03692">
    <property type="entry name" value="CxxCxxCC"/>
    <property type="match status" value="1"/>
</dbReference>
<evidence type="ECO:0008006" key="2">
    <source>
        <dbReference type="Google" id="ProtNLM"/>
    </source>
</evidence>
<proteinExistence type="predicted"/>
<sequence length="143" mass="17099">MEKYELMRNKIDEIKKEEGFKCLKCGDCCHGLKNPISELDYIYMKENGVDLDGIEIEDTLFSRRNLKIIDNHCFYYEENSKTCKIHPYNPMLCWTYPFVVNLNSTTFAFKPCLREQEIRRKYITPELKKILNDLYLLEFGESQ</sequence>
<dbReference type="AlphaFoldDB" id="A0A0F9S841"/>
<evidence type="ECO:0000313" key="1">
    <source>
        <dbReference type="EMBL" id="KKN25528.1"/>
    </source>
</evidence>
<protein>
    <recommendedName>
        <fullName evidence="2">YkgJ family cysteine cluster protein</fullName>
    </recommendedName>
</protein>
<dbReference type="EMBL" id="LAZR01002795">
    <property type="protein sequence ID" value="KKN25528.1"/>
    <property type="molecule type" value="Genomic_DNA"/>
</dbReference>
<gene>
    <name evidence="1" type="ORF">LCGC14_0883950</name>
</gene>
<organism evidence="1">
    <name type="scientific">marine sediment metagenome</name>
    <dbReference type="NCBI Taxonomy" id="412755"/>
    <lineage>
        <taxon>unclassified sequences</taxon>
        <taxon>metagenomes</taxon>
        <taxon>ecological metagenomes</taxon>
    </lineage>
</organism>
<comment type="caution">
    <text evidence="1">The sequence shown here is derived from an EMBL/GenBank/DDBJ whole genome shotgun (WGS) entry which is preliminary data.</text>
</comment>
<accession>A0A0F9S841</accession>
<name>A0A0F9S841_9ZZZZ</name>
<reference evidence="1" key="1">
    <citation type="journal article" date="2015" name="Nature">
        <title>Complex archaea that bridge the gap between prokaryotes and eukaryotes.</title>
        <authorList>
            <person name="Spang A."/>
            <person name="Saw J.H."/>
            <person name="Jorgensen S.L."/>
            <person name="Zaremba-Niedzwiedzka K."/>
            <person name="Martijn J."/>
            <person name="Lind A.E."/>
            <person name="van Eijk R."/>
            <person name="Schleper C."/>
            <person name="Guy L."/>
            <person name="Ettema T.J."/>
        </authorList>
    </citation>
    <scope>NUCLEOTIDE SEQUENCE</scope>
</reference>
<dbReference type="InterPro" id="IPR005358">
    <property type="entry name" value="Puta_zinc/iron-chelating_dom"/>
</dbReference>